<dbReference type="Proteomes" id="UP000184268">
    <property type="component" value="Unassembled WGS sequence"/>
</dbReference>
<dbReference type="EMBL" id="FQXG01000001">
    <property type="protein sequence ID" value="SHG83584.1"/>
    <property type="molecule type" value="Genomic_DNA"/>
</dbReference>
<sequence>MFEIFVLLAVPAAAVALIAAWRAQRKPTEQKKWAEDELEPAMVALLKAKGAGSKLTTSKDKAKPN</sequence>
<name>A0A1M5N202_9GAMM</name>
<protein>
    <submittedName>
        <fullName evidence="1">Uncharacterized protein</fullName>
    </submittedName>
</protein>
<keyword evidence="2" id="KW-1185">Reference proteome</keyword>
<accession>A0A1M5N202</accession>
<reference evidence="1 2" key="1">
    <citation type="submission" date="2016-11" db="EMBL/GenBank/DDBJ databases">
        <authorList>
            <person name="Jaros S."/>
            <person name="Januszkiewicz K."/>
            <person name="Wedrychowicz H."/>
        </authorList>
    </citation>
    <scope>NUCLEOTIDE SEQUENCE [LARGE SCALE GENOMIC DNA]</scope>
    <source>
        <strain evidence="1 2">DSM 16917</strain>
    </source>
</reference>
<proteinExistence type="predicted"/>
<organism evidence="1 2">
    <name type="scientific">Ferrimonas marina</name>
    <dbReference type="NCBI Taxonomy" id="299255"/>
    <lineage>
        <taxon>Bacteria</taxon>
        <taxon>Pseudomonadati</taxon>
        <taxon>Pseudomonadota</taxon>
        <taxon>Gammaproteobacteria</taxon>
        <taxon>Alteromonadales</taxon>
        <taxon>Ferrimonadaceae</taxon>
        <taxon>Ferrimonas</taxon>
    </lineage>
</organism>
<gene>
    <name evidence="1" type="ORF">SAMN02745129_0868</name>
</gene>
<evidence type="ECO:0000313" key="2">
    <source>
        <dbReference type="Proteomes" id="UP000184268"/>
    </source>
</evidence>
<evidence type="ECO:0000313" key="1">
    <source>
        <dbReference type="EMBL" id="SHG83584.1"/>
    </source>
</evidence>
<dbReference type="RefSeq" id="WP_067654357.1">
    <property type="nucleotide sequence ID" value="NZ_FQXG01000001.1"/>
</dbReference>
<dbReference type="AlphaFoldDB" id="A0A1M5N202"/>